<organism evidence="12 13">
    <name type="scientific">Campylobacter gastrosuis</name>
    <dbReference type="NCBI Taxonomy" id="2974576"/>
    <lineage>
        <taxon>Bacteria</taxon>
        <taxon>Pseudomonadati</taxon>
        <taxon>Campylobacterota</taxon>
        <taxon>Epsilonproteobacteria</taxon>
        <taxon>Campylobacterales</taxon>
        <taxon>Campylobacteraceae</taxon>
        <taxon>Campylobacter</taxon>
    </lineage>
</organism>
<feature type="transmembrane region" description="Helical" evidence="8">
    <location>
        <begin position="42"/>
        <end position="63"/>
    </location>
</feature>
<dbReference type="Gene3D" id="1.20.1510.10">
    <property type="entry name" value="Cation efflux protein transmembrane domain"/>
    <property type="match status" value="1"/>
</dbReference>
<dbReference type="InterPro" id="IPR050291">
    <property type="entry name" value="CDF_Transporter"/>
</dbReference>
<keyword evidence="4 8" id="KW-0812">Transmembrane</keyword>
<evidence type="ECO:0000313" key="11">
    <source>
        <dbReference type="EMBL" id="MDL0087901.1"/>
    </source>
</evidence>
<dbReference type="InterPro" id="IPR027469">
    <property type="entry name" value="Cation_efflux_TMD_sf"/>
</dbReference>
<dbReference type="InterPro" id="IPR002524">
    <property type="entry name" value="Cation_efflux"/>
</dbReference>
<protein>
    <submittedName>
        <fullName evidence="12">Cation diffusion facilitator family transporter</fullName>
    </submittedName>
</protein>
<feature type="domain" description="Cation efflux protein transmembrane" evidence="9">
    <location>
        <begin position="17"/>
        <end position="210"/>
    </location>
</feature>
<evidence type="ECO:0000259" key="10">
    <source>
        <dbReference type="Pfam" id="PF16916"/>
    </source>
</evidence>
<dbReference type="Proteomes" id="UP001173801">
    <property type="component" value="Unassembled WGS sequence"/>
</dbReference>
<evidence type="ECO:0000256" key="7">
    <source>
        <dbReference type="SAM" id="MobiDB-lite"/>
    </source>
</evidence>
<dbReference type="NCBIfam" id="TIGR01297">
    <property type="entry name" value="CDF"/>
    <property type="match status" value="1"/>
</dbReference>
<dbReference type="EMBL" id="JANURM010000001">
    <property type="protein sequence ID" value="MDL0088112.1"/>
    <property type="molecule type" value="Genomic_DNA"/>
</dbReference>
<comment type="caution">
    <text evidence="12">The sequence shown here is derived from an EMBL/GenBank/DDBJ whole genome shotgun (WGS) entry which is preliminary data.</text>
</comment>
<dbReference type="Pfam" id="PF01545">
    <property type="entry name" value="Cation_efflux"/>
    <property type="match status" value="1"/>
</dbReference>
<dbReference type="PANTHER" id="PTHR43840:SF15">
    <property type="entry name" value="MITOCHONDRIAL METAL TRANSPORTER 1-RELATED"/>
    <property type="match status" value="1"/>
</dbReference>
<feature type="domain" description="Cation efflux protein cytoplasmic" evidence="10">
    <location>
        <begin position="214"/>
        <end position="282"/>
    </location>
</feature>
<accession>A0ABT7HN27</accession>
<keyword evidence="13" id="KW-1185">Reference proteome</keyword>
<dbReference type="RefSeq" id="WP_284936654.1">
    <property type="nucleotide sequence ID" value="NZ_JANURM010000001.1"/>
</dbReference>
<dbReference type="InterPro" id="IPR058533">
    <property type="entry name" value="Cation_efflux_TM"/>
</dbReference>
<keyword evidence="3" id="KW-0813">Transport</keyword>
<feature type="transmembrane region" description="Helical" evidence="8">
    <location>
        <begin position="159"/>
        <end position="178"/>
    </location>
</feature>
<evidence type="ECO:0000256" key="5">
    <source>
        <dbReference type="ARBA" id="ARBA00022989"/>
    </source>
</evidence>
<evidence type="ECO:0000256" key="2">
    <source>
        <dbReference type="ARBA" id="ARBA00008114"/>
    </source>
</evidence>
<dbReference type="InterPro" id="IPR027470">
    <property type="entry name" value="Cation_efflux_CTD"/>
</dbReference>
<evidence type="ECO:0000256" key="8">
    <source>
        <dbReference type="SAM" id="Phobius"/>
    </source>
</evidence>
<feature type="region of interest" description="Disordered" evidence="7">
    <location>
        <begin position="295"/>
        <end position="315"/>
    </location>
</feature>
<dbReference type="SUPFAM" id="SSF160240">
    <property type="entry name" value="Cation efflux protein cytoplasmic domain-like"/>
    <property type="match status" value="1"/>
</dbReference>
<dbReference type="InterPro" id="IPR036837">
    <property type="entry name" value="Cation_efflux_CTD_sf"/>
</dbReference>
<keyword evidence="5 8" id="KW-1133">Transmembrane helix</keyword>
<feature type="transmembrane region" description="Helical" evidence="8">
    <location>
        <begin position="117"/>
        <end position="138"/>
    </location>
</feature>
<name>A0ABT7HN27_9BACT</name>
<evidence type="ECO:0000259" key="9">
    <source>
        <dbReference type="Pfam" id="PF01545"/>
    </source>
</evidence>
<proteinExistence type="inferred from homology"/>
<feature type="transmembrane region" description="Helical" evidence="8">
    <location>
        <begin position="84"/>
        <end position="105"/>
    </location>
</feature>
<evidence type="ECO:0000313" key="12">
    <source>
        <dbReference type="EMBL" id="MDL0088112.1"/>
    </source>
</evidence>
<evidence type="ECO:0000256" key="4">
    <source>
        <dbReference type="ARBA" id="ARBA00022692"/>
    </source>
</evidence>
<evidence type="ECO:0000256" key="3">
    <source>
        <dbReference type="ARBA" id="ARBA00022448"/>
    </source>
</evidence>
<gene>
    <name evidence="11" type="ORF">NYG85_00735</name>
    <name evidence="12" type="ORF">NYG85_01810</name>
</gene>
<dbReference type="PANTHER" id="PTHR43840">
    <property type="entry name" value="MITOCHONDRIAL METAL TRANSPORTER 1-RELATED"/>
    <property type="match status" value="1"/>
</dbReference>
<feature type="transmembrane region" description="Helical" evidence="8">
    <location>
        <begin position="14"/>
        <end position="36"/>
    </location>
</feature>
<sequence>MKLAKTNPFLLKKIAVITAGLTAVILAIFKFIAGFLSGSVSVMSSAIDSMLDCLVSFLNFLALKKSSDAPNAKFNYGYGKLEALSSLFEGVFIVGIGLFILYQSVKKIFIPEQNFDVSIGLYVMLVSLILTGALILFLNKIATLTNNLIIKADALHYKSDFYSNLAIIIALIVIKFTGFVLIDAILGIVISIYIIYSAISLIREGVLILLDAALPSQIINEVVQIILSKPEISSFHYLKSRQSGAYTYLSYHLVFNGNFSLLKAHEISDEITKEIKARFNDKIWIITPELDPVDDSGGENHGNDERCVISNKGEK</sequence>
<comment type="subcellular location">
    <subcellularLocation>
        <location evidence="1">Membrane</location>
        <topology evidence="1">Multi-pass membrane protein</topology>
    </subcellularLocation>
</comment>
<reference evidence="12" key="1">
    <citation type="submission" date="2022-08" db="EMBL/GenBank/DDBJ databases">
        <authorList>
            <person name="Wang H."/>
        </authorList>
    </citation>
    <scope>NUCLEOTIDE SEQUENCE</scope>
    <source>
        <strain evidence="12">PS10</strain>
    </source>
</reference>
<feature type="transmembrane region" description="Helical" evidence="8">
    <location>
        <begin position="184"/>
        <end position="202"/>
    </location>
</feature>
<comment type="similarity">
    <text evidence="2">Belongs to the cation diffusion facilitator (CDF) transporter (TC 2.A.4) family.</text>
</comment>
<evidence type="ECO:0000256" key="1">
    <source>
        <dbReference type="ARBA" id="ARBA00004141"/>
    </source>
</evidence>
<keyword evidence="6 8" id="KW-0472">Membrane</keyword>
<dbReference type="SUPFAM" id="SSF161111">
    <property type="entry name" value="Cation efflux protein transmembrane domain-like"/>
    <property type="match status" value="1"/>
</dbReference>
<dbReference type="Pfam" id="PF16916">
    <property type="entry name" value="ZT_dimer"/>
    <property type="match status" value="1"/>
</dbReference>
<dbReference type="EMBL" id="JANURM010000001">
    <property type="protein sequence ID" value="MDL0087901.1"/>
    <property type="molecule type" value="Genomic_DNA"/>
</dbReference>
<evidence type="ECO:0000313" key="13">
    <source>
        <dbReference type="Proteomes" id="UP001173801"/>
    </source>
</evidence>
<dbReference type="Gene3D" id="3.30.70.1350">
    <property type="entry name" value="Cation efflux protein, cytoplasmic domain"/>
    <property type="match status" value="1"/>
</dbReference>
<feature type="compositionally biased region" description="Basic and acidic residues" evidence="7">
    <location>
        <begin position="301"/>
        <end position="315"/>
    </location>
</feature>
<reference evidence="12" key="2">
    <citation type="journal article" date="2023" name="Microorganisms">
        <title>Isolation and Genomic Characteristics of Cat-Borne Campylobacter felis sp. nov. and Sheep-Borne Campylobacter ovis sp. nov.</title>
        <authorList>
            <person name="Wang H."/>
            <person name="Li Y."/>
            <person name="Gu Y."/>
            <person name="Zhou G."/>
            <person name="Chen X."/>
            <person name="Zhang X."/>
            <person name="Shao Z."/>
            <person name="Zhang J."/>
            <person name="Zhang M."/>
        </authorList>
    </citation>
    <scope>NUCLEOTIDE SEQUENCE</scope>
    <source>
        <strain evidence="12">PS10</strain>
    </source>
</reference>
<evidence type="ECO:0000256" key="6">
    <source>
        <dbReference type="ARBA" id="ARBA00023136"/>
    </source>
</evidence>